<gene>
    <name evidence="5" type="ORF">GCM10008906_21010</name>
</gene>
<accession>A0ABN1JIS7</accession>
<dbReference type="SMART" id="SM00345">
    <property type="entry name" value="HTH_GNTR"/>
    <property type="match status" value="1"/>
</dbReference>
<dbReference type="InterPro" id="IPR028978">
    <property type="entry name" value="Chorismate_lyase_/UTRA_dom_sf"/>
</dbReference>
<dbReference type="PANTHER" id="PTHR44846">
    <property type="entry name" value="MANNOSYL-D-GLYCERATE TRANSPORT/METABOLISM SYSTEM REPRESSOR MNGR-RELATED"/>
    <property type="match status" value="1"/>
</dbReference>
<dbReference type="Gene3D" id="3.40.1410.10">
    <property type="entry name" value="Chorismate lyase-like"/>
    <property type="match status" value="1"/>
</dbReference>
<dbReference type="PRINTS" id="PR00035">
    <property type="entry name" value="HTHGNTR"/>
</dbReference>
<evidence type="ECO:0000313" key="6">
    <source>
        <dbReference type="Proteomes" id="UP001501510"/>
    </source>
</evidence>
<organism evidence="5 6">
    <name type="scientific">Clostridium oceanicum</name>
    <dbReference type="NCBI Taxonomy" id="1543"/>
    <lineage>
        <taxon>Bacteria</taxon>
        <taxon>Bacillati</taxon>
        <taxon>Bacillota</taxon>
        <taxon>Clostridia</taxon>
        <taxon>Eubacteriales</taxon>
        <taxon>Clostridiaceae</taxon>
        <taxon>Clostridium</taxon>
    </lineage>
</organism>
<evidence type="ECO:0000313" key="5">
    <source>
        <dbReference type="EMBL" id="GAA0740675.1"/>
    </source>
</evidence>
<sequence>MAKYKDISNEIRLRIKKGVYKNSNNQIPDEMSLCKEFNCSRMTVKKALELLVLEGLIYRRRGHGSFVIEKSNTNSKINILTNNFGGLTKDSKENIETKILDFKLIFASKTIAEKLDLAENSPIYEILRLRIIKDTPVVLEKTFFNPLIITGLTTDIIKSSIYEYIESTLKLKINSANRIIRADKSTASDKKYLNISDTEPVLEIEQLTYLNDGRPFSYSFSRHKYDKFEFTTFAVKH</sequence>
<protein>
    <submittedName>
        <fullName evidence="5">GntR family transcriptional regulator</fullName>
    </submittedName>
</protein>
<evidence type="ECO:0000259" key="4">
    <source>
        <dbReference type="PROSITE" id="PS50949"/>
    </source>
</evidence>
<dbReference type="InterPro" id="IPR011663">
    <property type="entry name" value="UTRA"/>
</dbReference>
<dbReference type="Pfam" id="PF07702">
    <property type="entry name" value="UTRA"/>
    <property type="match status" value="1"/>
</dbReference>
<evidence type="ECO:0000256" key="3">
    <source>
        <dbReference type="ARBA" id="ARBA00023163"/>
    </source>
</evidence>
<feature type="domain" description="HTH gntR-type" evidence="4">
    <location>
        <begin position="1"/>
        <end position="70"/>
    </location>
</feature>
<dbReference type="SUPFAM" id="SSF64288">
    <property type="entry name" value="Chorismate lyase-like"/>
    <property type="match status" value="1"/>
</dbReference>
<keyword evidence="2" id="KW-0238">DNA-binding</keyword>
<dbReference type="PANTHER" id="PTHR44846:SF5">
    <property type="entry name" value="HTH-TYPE TRANSCRIPTIONAL REGULATOR GMUR"/>
    <property type="match status" value="1"/>
</dbReference>
<dbReference type="InterPro" id="IPR036390">
    <property type="entry name" value="WH_DNA-bd_sf"/>
</dbReference>
<evidence type="ECO:0000256" key="1">
    <source>
        <dbReference type="ARBA" id="ARBA00023015"/>
    </source>
</evidence>
<dbReference type="Proteomes" id="UP001501510">
    <property type="component" value="Unassembled WGS sequence"/>
</dbReference>
<dbReference type="PROSITE" id="PS50949">
    <property type="entry name" value="HTH_GNTR"/>
    <property type="match status" value="1"/>
</dbReference>
<keyword evidence="6" id="KW-1185">Reference proteome</keyword>
<dbReference type="Pfam" id="PF00392">
    <property type="entry name" value="GntR"/>
    <property type="match status" value="1"/>
</dbReference>
<dbReference type="InterPro" id="IPR036388">
    <property type="entry name" value="WH-like_DNA-bd_sf"/>
</dbReference>
<dbReference type="InterPro" id="IPR000524">
    <property type="entry name" value="Tscrpt_reg_HTH_GntR"/>
</dbReference>
<reference evidence="5 6" key="1">
    <citation type="journal article" date="2019" name="Int. J. Syst. Evol. Microbiol.">
        <title>The Global Catalogue of Microorganisms (GCM) 10K type strain sequencing project: providing services to taxonomists for standard genome sequencing and annotation.</title>
        <authorList>
            <consortium name="The Broad Institute Genomics Platform"/>
            <consortium name="The Broad Institute Genome Sequencing Center for Infectious Disease"/>
            <person name="Wu L."/>
            <person name="Ma J."/>
        </authorList>
    </citation>
    <scope>NUCLEOTIDE SEQUENCE [LARGE SCALE GENOMIC DNA]</scope>
    <source>
        <strain evidence="5 6">JCM 1407</strain>
    </source>
</reference>
<dbReference type="Gene3D" id="1.10.10.10">
    <property type="entry name" value="Winged helix-like DNA-binding domain superfamily/Winged helix DNA-binding domain"/>
    <property type="match status" value="1"/>
</dbReference>
<dbReference type="SMART" id="SM00866">
    <property type="entry name" value="UTRA"/>
    <property type="match status" value="1"/>
</dbReference>
<comment type="caution">
    <text evidence="5">The sequence shown here is derived from an EMBL/GenBank/DDBJ whole genome shotgun (WGS) entry which is preliminary data.</text>
</comment>
<keyword evidence="1" id="KW-0805">Transcription regulation</keyword>
<dbReference type="CDD" id="cd07377">
    <property type="entry name" value="WHTH_GntR"/>
    <property type="match status" value="1"/>
</dbReference>
<name>A0ABN1JIS7_9CLOT</name>
<dbReference type="EMBL" id="BAAACG010000009">
    <property type="protein sequence ID" value="GAA0740675.1"/>
    <property type="molecule type" value="Genomic_DNA"/>
</dbReference>
<evidence type="ECO:0000256" key="2">
    <source>
        <dbReference type="ARBA" id="ARBA00023125"/>
    </source>
</evidence>
<dbReference type="SUPFAM" id="SSF46785">
    <property type="entry name" value="Winged helix' DNA-binding domain"/>
    <property type="match status" value="1"/>
</dbReference>
<dbReference type="InterPro" id="IPR050679">
    <property type="entry name" value="Bact_HTH_transcr_reg"/>
</dbReference>
<keyword evidence="3" id="KW-0804">Transcription</keyword>
<proteinExistence type="predicted"/>
<dbReference type="RefSeq" id="WP_343761473.1">
    <property type="nucleotide sequence ID" value="NZ_BAAACG010000009.1"/>
</dbReference>